<organism evidence="1 2">
    <name type="scientific">Racocetra persica</name>
    <dbReference type="NCBI Taxonomy" id="160502"/>
    <lineage>
        <taxon>Eukaryota</taxon>
        <taxon>Fungi</taxon>
        <taxon>Fungi incertae sedis</taxon>
        <taxon>Mucoromycota</taxon>
        <taxon>Glomeromycotina</taxon>
        <taxon>Glomeromycetes</taxon>
        <taxon>Diversisporales</taxon>
        <taxon>Gigasporaceae</taxon>
        <taxon>Racocetra</taxon>
    </lineage>
</organism>
<name>A0ACA9S9U8_9GLOM</name>
<reference evidence="1" key="1">
    <citation type="submission" date="2021-06" db="EMBL/GenBank/DDBJ databases">
        <authorList>
            <person name="Kallberg Y."/>
            <person name="Tangrot J."/>
            <person name="Rosling A."/>
        </authorList>
    </citation>
    <scope>NUCLEOTIDE SEQUENCE</scope>
    <source>
        <strain evidence="1">MA461A</strain>
    </source>
</reference>
<proteinExistence type="predicted"/>
<accession>A0ACA9S9U8</accession>
<protein>
    <submittedName>
        <fullName evidence="1">2550_t:CDS:1</fullName>
    </submittedName>
</protein>
<feature type="non-terminal residue" evidence="1">
    <location>
        <position position="1"/>
    </location>
</feature>
<dbReference type="EMBL" id="CAJVQC010104928">
    <property type="protein sequence ID" value="CAG8832849.1"/>
    <property type="molecule type" value="Genomic_DNA"/>
</dbReference>
<sequence length="198" mass="23170">EGSLLEHFDEIIEEAITRGEIAIIEYPDTKEKFLAIPRTKQENSEKEVKENLLQEPIDLEFQLLDNSNEIVDGFQVEKYVIFKFNKPGTPHLTGLEFWTKRLANLLSKMERDLKANPKEGKMGIAPHQIKAELHEPTTDQRAFMIRDFKFIWTNMERAYGIRHDTLENKEERASVSEVFSSQSNFDALEKKIYRLLLK</sequence>
<evidence type="ECO:0000313" key="2">
    <source>
        <dbReference type="Proteomes" id="UP000789920"/>
    </source>
</evidence>
<evidence type="ECO:0000313" key="1">
    <source>
        <dbReference type="EMBL" id="CAG8832849.1"/>
    </source>
</evidence>
<keyword evidence="2" id="KW-1185">Reference proteome</keyword>
<comment type="caution">
    <text evidence="1">The sequence shown here is derived from an EMBL/GenBank/DDBJ whole genome shotgun (WGS) entry which is preliminary data.</text>
</comment>
<feature type="non-terminal residue" evidence="1">
    <location>
        <position position="198"/>
    </location>
</feature>
<dbReference type="Proteomes" id="UP000789920">
    <property type="component" value="Unassembled WGS sequence"/>
</dbReference>
<gene>
    <name evidence="1" type="ORF">RPERSI_LOCUS28612</name>
</gene>